<accession>A0A9X4P886</accession>
<keyword evidence="2" id="KW-1185">Reference proteome</keyword>
<evidence type="ECO:0000313" key="2">
    <source>
        <dbReference type="Proteomes" id="UP001155500"/>
    </source>
</evidence>
<dbReference type="Proteomes" id="UP001155500">
    <property type="component" value="Unassembled WGS sequence"/>
</dbReference>
<gene>
    <name evidence="1" type="ORF">A6A20_01415</name>
</gene>
<dbReference type="RefSeq" id="WP_279571804.1">
    <property type="nucleotide sequence ID" value="NZ_LWID01000001.1"/>
</dbReference>
<name>A0A9X4P886_9PAST</name>
<organism evidence="1 2">
    <name type="scientific">Volucribacter amazonae</name>
    <dbReference type="NCBI Taxonomy" id="256731"/>
    <lineage>
        <taxon>Bacteria</taxon>
        <taxon>Pseudomonadati</taxon>
        <taxon>Pseudomonadota</taxon>
        <taxon>Gammaproteobacteria</taxon>
        <taxon>Pasteurellales</taxon>
        <taxon>Pasteurellaceae</taxon>
        <taxon>Volucribacter</taxon>
    </lineage>
</organism>
<dbReference type="AlphaFoldDB" id="A0A9X4P886"/>
<reference evidence="1" key="1">
    <citation type="submission" date="2016-03" db="EMBL/GenBank/DDBJ databases">
        <title>Co-evolution between Pasteurellaceae and their hosts.</title>
        <authorList>
            <person name="Hansen M.J."/>
            <person name="Bojesen A.M."/>
            <person name="Planet P."/>
        </authorList>
    </citation>
    <scope>NUCLEOTIDE SEQUENCE</scope>
    <source>
        <strain evidence="1">146/S8/89</strain>
    </source>
</reference>
<comment type="caution">
    <text evidence="1">The sequence shown here is derived from an EMBL/GenBank/DDBJ whole genome shotgun (WGS) entry which is preliminary data.</text>
</comment>
<proteinExistence type="predicted"/>
<dbReference type="EMBL" id="LWID01000001">
    <property type="protein sequence ID" value="MDG6894318.1"/>
    <property type="molecule type" value="Genomic_DNA"/>
</dbReference>
<sequence length="178" mass="21541">MKFLSTRICSQCKVFPFTYDSGITPSSNNIELISLYYYDQYNMPINILDEYIEHFQPKNIHSFEFISTNFYPCILAVEDIDYEYWIKTKNFYPNQDIYNRSNLIFLGYDIIDTCFISIKSHVISVEYKRKSYLLNKFGLFDNYQLSLDYLHKNRKYIPEHNWKIVYIYTNLSTYLLID</sequence>
<evidence type="ECO:0000313" key="1">
    <source>
        <dbReference type="EMBL" id="MDG6894318.1"/>
    </source>
</evidence>
<protein>
    <submittedName>
        <fullName evidence="1">Uncharacterized protein</fullName>
    </submittedName>
</protein>